<evidence type="ECO:0000256" key="2">
    <source>
        <dbReference type="SAM" id="MobiDB-lite"/>
    </source>
</evidence>
<keyword evidence="3" id="KW-0472">Membrane</keyword>
<organism evidence="4">
    <name type="scientific">Streptomyces sp. NBC_00008</name>
    <dbReference type="NCBI Taxonomy" id="2903610"/>
    <lineage>
        <taxon>Bacteria</taxon>
        <taxon>Bacillati</taxon>
        <taxon>Actinomycetota</taxon>
        <taxon>Actinomycetes</taxon>
        <taxon>Kitasatosporales</taxon>
        <taxon>Streptomycetaceae</taxon>
        <taxon>Streptomyces</taxon>
    </lineage>
</organism>
<feature type="transmembrane region" description="Helical" evidence="3">
    <location>
        <begin position="330"/>
        <end position="353"/>
    </location>
</feature>
<name>A0AAU2VKX8_9ACTN</name>
<gene>
    <name evidence="4" type="ORF">OG398_08040</name>
</gene>
<evidence type="ECO:0000256" key="3">
    <source>
        <dbReference type="SAM" id="Phobius"/>
    </source>
</evidence>
<evidence type="ECO:0000256" key="1">
    <source>
        <dbReference type="SAM" id="Coils"/>
    </source>
</evidence>
<keyword evidence="3" id="KW-0812">Transmembrane</keyword>
<feature type="transmembrane region" description="Helical" evidence="3">
    <location>
        <begin position="476"/>
        <end position="497"/>
    </location>
</feature>
<dbReference type="NCBIfam" id="NF033634">
    <property type="entry name" value="SLATT_1"/>
    <property type="match status" value="1"/>
</dbReference>
<evidence type="ECO:0000313" key="4">
    <source>
        <dbReference type="EMBL" id="WTW68220.1"/>
    </source>
</evidence>
<reference evidence="4" key="1">
    <citation type="submission" date="2022-10" db="EMBL/GenBank/DDBJ databases">
        <title>The complete genomes of actinobacterial strains from the NBC collection.</title>
        <authorList>
            <person name="Joergensen T.S."/>
            <person name="Alvarez Arevalo M."/>
            <person name="Sterndorff E.B."/>
            <person name="Faurdal D."/>
            <person name="Vuksanovic O."/>
            <person name="Mourched A.-S."/>
            <person name="Charusanti P."/>
            <person name="Shaw S."/>
            <person name="Blin K."/>
            <person name="Weber T."/>
        </authorList>
    </citation>
    <scope>NUCLEOTIDE SEQUENCE</scope>
    <source>
        <strain evidence="4">NBC_00008</strain>
    </source>
</reference>
<dbReference type="InterPro" id="IPR025325">
    <property type="entry name" value="DUF4231"/>
</dbReference>
<keyword evidence="3" id="KW-1133">Transmembrane helix</keyword>
<feature type="transmembrane region" description="Helical" evidence="3">
    <location>
        <begin position="359"/>
        <end position="377"/>
    </location>
</feature>
<feature type="region of interest" description="Disordered" evidence="2">
    <location>
        <begin position="138"/>
        <end position="171"/>
    </location>
</feature>
<dbReference type="Pfam" id="PF14015">
    <property type="entry name" value="DUF4231"/>
    <property type="match status" value="1"/>
</dbReference>
<accession>A0AAU2VKX8</accession>
<feature type="transmembrane region" description="Helical" evidence="3">
    <location>
        <begin position="451"/>
        <end position="470"/>
    </location>
</feature>
<sequence length="568" mass="64280">MLTPDSDADGPIAEPYEPWVYEILSHLVYDGRRIGPAEAHEPYPGAEDWGIVDDAIDAATRAKVSSFDFWFVYPFRNAGRRAVVRYSHSDGTESLWTSEDIADHWPTQEAPTWADVVSHTLTSLTDLALHRESLNRATTRRIVSSDEEDRDRPDGEPEANQGKGELTEENPGPYQAWLFSLLDRLAINGRTVGRGTANEPYGQSPNWDVVEVCIDAARRDDLAAVARWFVTPSGSGKANVRYLHDDESENVWNALEIGEFWPIGEAPTWGEVITHTLGRIKQLKPKSADGRIPPPTQKAREERIEQMQAKRRVAAHLQHRIRRGRIARGLVVGPLIAACVTFATSVGLTASTLQRFDMAPYNAAAVLLLLLLLVAFITGRRMKTGRKEGEEEQSVAELRLELELLEERRIFEAAHSARSSYERQYLYRETIPHEIDRLRHETRRYRRVHNFFQWSLFVSSVTMAVTAAVYDPPQPGKGILIGLGAFISFTTAVTGYFKFRERAFNLQQTADAIEQHVTAYDLAISPYNNSEVQTNLERLAETVESLRVEQRKREQQLEQPHQGQNEVI</sequence>
<proteinExistence type="predicted"/>
<feature type="coiled-coil region" evidence="1">
    <location>
        <begin position="529"/>
        <end position="556"/>
    </location>
</feature>
<protein>
    <submittedName>
        <fullName evidence="4">DUF4231 domain-containing protein</fullName>
    </submittedName>
</protein>
<dbReference type="AlphaFoldDB" id="A0AAU2VKX8"/>
<dbReference type="EMBL" id="CP108313">
    <property type="protein sequence ID" value="WTW68220.1"/>
    <property type="molecule type" value="Genomic_DNA"/>
</dbReference>
<keyword evidence="1" id="KW-0175">Coiled coil</keyword>